<proteinExistence type="predicted"/>
<organism evidence="1 2">
    <name type="scientific">Symbiodinium microadriaticum</name>
    <name type="common">Dinoflagellate</name>
    <name type="synonym">Zooxanthella microadriatica</name>
    <dbReference type="NCBI Taxonomy" id="2951"/>
    <lineage>
        <taxon>Eukaryota</taxon>
        <taxon>Sar</taxon>
        <taxon>Alveolata</taxon>
        <taxon>Dinophyceae</taxon>
        <taxon>Suessiales</taxon>
        <taxon>Symbiodiniaceae</taxon>
        <taxon>Symbiodinium</taxon>
    </lineage>
</organism>
<reference evidence="1 2" key="1">
    <citation type="submission" date="2016-02" db="EMBL/GenBank/DDBJ databases">
        <title>Genome analysis of coral dinoflagellate symbionts highlights evolutionary adaptations to a symbiotic lifestyle.</title>
        <authorList>
            <person name="Aranda M."/>
            <person name="Li Y."/>
            <person name="Liew Y.J."/>
            <person name="Baumgarten S."/>
            <person name="Simakov O."/>
            <person name="Wilson M."/>
            <person name="Piel J."/>
            <person name="Ashoor H."/>
            <person name="Bougouffa S."/>
            <person name="Bajic V.B."/>
            <person name="Ryu T."/>
            <person name="Ravasi T."/>
            <person name="Bayer T."/>
            <person name="Micklem G."/>
            <person name="Kim H."/>
            <person name="Bhak J."/>
            <person name="Lajeunesse T.C."/>
            <person name="Voolstra C.R."/>
        </authorList>
    </citation>
    <scope>NUCLEOTIDE SEQUENCE [LARGE SCALE GENOMIC DNA]</scope>
    <source>
        <strain evidence="1 2">CCMP2467</strain>
    </source>
</reference>
<protein>
    <submittedName>
        <fullName evidence="1">Uncharacterized protein</fullName>
    </submittedName>
</protein>
<keyword evidence="2" id="KW-1185">Reference proteome</keyword>
<dbReference type="AlphaFoldDB" id="A0A1Q9EMR9"/>
<dbReference type="EMBL" id="LSRX01000111">
    <property type="protein sequence ID" value="OLQ08725.1"/>
    <property type="molecule type" value="Genomic_DNA"/>
</dbReference>
<sequence>MIRKRYAGMVAPMNVSNRRGKIGGPVPKESYMDLFTGLALASRKAKKRRIKRPPGSRSQDHRKVWRGISQKVVVNVLSKDPVQELFKEESGEFTLQHLLFDASAADRRARSNRL</sequence>
<comment type="caution">
    <text evidence="1">The sequence shown here is derived from an EMBL/GenBank/DDBJ whole genome shotgun (WGS) entry which is preliminary data.</text>
</comment>
<evidence type="ECO:0000313" key="2">
    <source>
        <dbReference type="Proteomes" id="UP000186817"/>
    </source>
</evidence>
<accession>A0A1Q9EMR9</accession>
<evidence type="ECO:0000313" key="1">
    <source>
        <dbReference type="EMBL" id="OLQ08725.1"/>
    </source>
</evidence>
<dbReference type="Proteomes" id="UP000186817">
    <property type="component" value="Unassembled WGS sequence"/>
</dbReference>
<name>A0A1Q9EMR9_SYMMI</name>
<gene>
    <name evidence="1" type="ORF">AK812_SmicGene7754</name>
</gene>